<organism evidence="3 4">
    <name type="scientific">Nannocystis pusilla</name>
    <dbReference type="NCBI Taxonomy" id="889268"/>
    <lineage>
        <taxon>Bacteria</taxon>
        <taxon>Pseudomonadati</taxon>
        <taxon>Myxococcota</taxon>
        <taxon>Polyangia</taxon>
        <taxon>Nannocystales</taxon>
        <taxon>Nannocystaceae</taxon>
        <taxon>Nannocystis</taxon>
    </lineage>
</organism>
<proteinExistence type="predicted"/>
<dbReference type="Gene3D" id="3.40.50.410">
    <property type="entry name" value="von Willebrand factor, type A domain"/>
    <property type="match status" value="1"/>
</dbReference>
<evidence type="ECO:0000256" key="1">
    <source>
        <dbReference type="SAM" id="MobiDB-lite"/>
    </source>
</evidence>
<dbReference type="EMBL" id="JAPNKE010000002">
    <property type="protein sequence ID" value="MCY1009187.1"/>
    <property type="molecule type" value="Genomic_DNA"/>
</dbReference>
<dbReference type="RefSeq" id="WP_267771846.1">
    <property type="nucleotide sequence ID" value="NZ_JAPNKE010000002.1"/>
</dbReference>
<evidence type="ECO:0000313" key="3">
    <source>
        <dbReference type="EMBL" id="MCY1009187.1"/>
    </source>
</evidence>
<feature type="compositionally biased region" description="Low complexity" evidence="1">
    <location>
        <begin position="47"/>
        <end position="97"/>
    </location>
</feature>
<feature type="signal peptide" evidence="2">
    <location>
        <begin position="1"/>
        <end position="23"/>
    </location>
</feature>
<name>A0A9X3ESA4_9BACT</name>
<gene>
    <name evidence="3" type="ORF">OV079_27205</name>
</gene>
<evidence type="ECO:0000313" key="4">
    <source>
        <dbReference type="Proteomes" id="UP001150924"/>
    </source>
</evidence>
<dbReference type="Proteomes" id="UP001150924">
    <property type="component" value="Unassembled WGS sequence"/>
</dbReference>
<accession>A0A9X3ESA4</accession>
<dbReference type="AlphaFoldDB" id="A0A9X3ESA4"/>
<feature type="region of interest" description="Disordered" evidence="1">
    <location>
        <begin position="45"/>
        <end position="105"/>
    </location>
</feature>
<keyword evidence="4" id="KW-1185">Reference proteome</keyword>
<dbReference type="PROSITE" id="PS51257">
    <property type="entry name" value="PROKAR_LIPOPROTEIN"/>
    <property type="match status" value="1"/>
</dbReference>
<feature type="chain" id="PRO_5040947399" description="Lipoprotein" evidence="2">
    <location>
        <begin position="24"/>
        <end position="377"/>
    </location>
</feature>
<evidence type="ECO:0008006" key="5">
    <source>
        <dbReference type="Google" id="ProtNLM"/>
    </source>
</evidence>
<evidence type="ECO:0000256" key="2">
    <source>
        <dbReference type="SAM" id="SignalP"/>
    </source>
</evidence>
<comment type="caution">
    <text evidence="3">The sequence shown here is derived from an EMBL/GenBank/DDBJ whole genome shotgun (WGS) entry which is preliminary data.</text>
</comment>
<dbReference type="InterPro" id="IPR036465">
    <property type="entry name" value="vWFA_dom_sf"/>
</dbReference>
<reference evidence="3" key="1">
    <citation type="submission" date="2022-11" db="EMBL/GenBank/DDBJ databases">
        <title>Minimal conservation of predation-associated metabolite biosynthetic gene clusters underscores biosynthetic potential of Myxococcota including descriptions for ten novel species: Archangium lansinium sp. nov., Myxococcus landrumus sp. nov., Nannocystis bai.</title>
        <authorList>
            <person name="Ahearne A."/>
            <person name="Stevens C."/>
            <person name="Phillips K."/>
        </authorList>
    </citation>
    <scope>NUCLEOTIDE SEQUENCE</scope>
    <source>
        <strain evidence="3">Na p29</strain>
    </source>
</reference>
<protein>
    <recommendedName>
        <fullName evidence="5">Lipoprotein</fullName>
    </recommendedName>
</protein>
<sequence length="377" mass="39531">MARPLFVAWALALSACFTGGFLSGQPCTADSDCGPSLRCEAGVCGGPSAQTSPTTTTTAPTTTTTASDATTVEPTSTTTTTTTSDTTLSPLTTTTSTGEEETTGGGCGIGRCKDLDLLFVADNSPSMLLKTLILLDFITTFGNEMVPELRQACSVHLGVVTTEAYPHNPVECQKLGALVTADNNGDPCSFTEGLPYATLPDLDMPLTLECLFNIGSDGHPDEKPIDALFSTVGALDPSLNTGCNQGFYRPSAFLTVIMLADEDDDNNDAQGHDGSEEIFESFWTGSLTNIKPTGIDDLYMVGLLGDPKMGQPACAWDPTENDDGFGTETTPKLRGFIQSLPPERYAIDTLCNVVPGGNAYGALLQEVRAEIRAACGA</sequence>
<keyword evidence="2" id="KW-0732">Signal</keyword>